<dbReference type="RefSeq" id="WP_202624167.1">
    <property type="nucleotide sequence ID" value="NZ_BLJN01000006.1"/>
</dbReference>
<feature type="transmembrane region" description="Helical" evidence="1">
    <location>
        <begin position="19"/>
        <end position="39"/>
    </location>
</feature>
<keyword evidence="3" id="KW-1185">Reference proteome</keyword>
<name>A0A829YJA7_9GAMM</name>
<organism evidence="2 3">
    <name type="scientific">Steroidobacter agaridevorans</name>
    <dbReference type="NCBI Taxonomy" id="2695856"/>
    <lineage>
        <taxon>Bacteria</taxon>
        <taxon>Pseudomonadati</taxon>
        <taxon>Pseudomonadota</taxon>
        <taxon>Gammaproteobacteria</taxon>
        <taxon>Steroidobacterales</taxon>
        <taxon>Steroidobacteraceae</taxon>
        <taxon>Steroidobacter</taxon>
    </lineage>
</organism>
<protein>
    <recommendedName>
        <fullName evidence="4">Type IV pilus modification protein PilV</fullName>
    </recommendedName>
</protein>
<evidence type="ECO:0000313" key="2">
    <source>
        <dbReference type="EMBL" id="GFE83365.1"/>
    </source>
</evidence>
<accession>A0A829YJA7</accession>
<dbReference type="InterPro" id="IPR012902">
    <property type="entry name" value="N_methyl_site"/>
</dbReference>
<sequence length="190" mass="19777">MVAMTAAGRKHHRQCGTSLIEVLITVVILAIGLLGLAGLQSRLGVSQVESYQRAQALILLQDMSSRISTNRAHAASYVTGTANPLPNAGVCPMTVGTRAEIDANEWCNALLGAAEIEGGSKAGAMIGARGCVEALSSNEYLITVAWQGIAPVASPPASLGCGEGAYDDEQCPDDLCRRAVTTLVRIADLR</sequence>
<proteinExistence type="predicted"/>
<evidence type="ECO:0008006" key="4">
    <source>
        <dbReference type="Google" id="ProtNLM"/>
    </source>
</evidence>
<keyword evidence="1" id="KW-1133">Transmembrane helix</keyword>
<keyword evidence="1" id="KW-0472">Membrane</keyword>
<dbReference type="EMBL" id="BLJN01000006">
    <property type="protein sequence ID" value="GFE83365.1"/>
    <property type="molecule type" value="Genomic_DNA"/>
</dbReference>
<evidence type="ECO:0000256" key="1">
    <source>
        <dbReference type="SAM" id="Phobius"/>
    </source>
</evidence>
<comment type="caution">
    <text evidence="2">The sequence shown here is derived from an EMBL/GenBank/DDBJ whole genome shotgun (WGS) entry which is preliminary data.</text>
</comment>
<dbReference type="Proteomes" id="UP000445000">
    <property type="component" value="Unassembled WGS sequence"/>
</dbReference>
<dbReference type="AlphaFoldDB" id="A0A829YJA7"/>
<keyword evidence="1" id="KW-0812">Transmembrane</keyword>
<dbReference type="Pfam" id="PF07963">
    <property type="entry name" value="N_methyl"/>
    <property type="match status" value="1"/>
</dbReference>
<reference evidence="3" key="1">
    <citation type="submission" date="2020-01" db="EMBL/GenBank/DDBJ databases">
        <title>'Steroidobacter agaridevorans' sp. nov., agar-degrading bacteria isolated from rhizosphere soils.</title>
        <authorList>
            <person name="Ikenaga M."/>
            <person name="Kataoka M."/>
            <person name="Murouchi A."/>
            <person name="Katsuragi S."/>
            <person name="Sakai M."/>
        </authorList>
    </citation>
    <scope>NUCLEOTIDE SEQUENCE [LARGE SCALE GENOMIC DNA]</scope>
    <source>
        <strain evidence="3">YU21-B</strain>
    </source>
</reference>
<gene>
    <name evidence="2" type="ORF">GCM10011487_53650</name>
</gene>
<dbReference type="NCBIfam" id="TIGR02532">
    <property type="entry name" value="IV_pilin_GFxxxE"/>
    <property type="match status" value="1"/>
</dbReference>
<evidence type="ECO:0000313" key="3">
    <source>
        <dbReference type="Proteomes" id="UP000445000"/>
    </source>
</evidence>